<evidence type="ECO:0000256" key="9">
    <source>
        <dbReference type="HAMAP-Rule" id="MF_01463"/>
    </source>
</evidence>
<keyword evidence="5 9" id="KW-0653">Protein transport</keyword>
<dbReference type="GO" id="GO:0065002">
    <property type="term" value="P:intracellular protein transmembrane transport"/>
    <property type="evidence" value="ECO:0007669"/>
    <property type="project" value="UniProtKB-UniRule"/>
</dbReference>
<evidence type="ECO:0000256" key="6">
    <source>
        <dbReference type="ARBA" id="ARBA00022989"/>
    </source>
</evidence>
<evidence type="ECO:0000256" key="5">
    <source>
        <dbReference type="ARBA" id="ARBA00022927"/>
    </source>
</evidence>
<evidence type="ECO:0000256" key="4">
    <source>
        <dbReference type="ARBA" id="ARBA00022692"/>
    </source>
</evidence>
<dbReference type="Gene3D" id="3.30.1360.200">
    <property type="match status" value="1"/>
</dbReference>
<dbReference type="InterPro" id="IPR022813">
    <property type="entry name" value="SecD/SecF_arch_bac"/>
</dbReference>
<evidence type="ECO:0000256" key="3">
    <source>
        <dbReference type="ARBA" id="ARBA00022475"/>
    </source>
</evidence>
<feature type="transmembrane region" description="Helical" evidence="9">
    <location>
        <begin position="544"/>
        <end position="568"/>
    </location>
</feature>
<dbReference type="InterPro" id="IPR005791">
    <property type="entry name" value="SecD"/>
</dbReference>
<protein>
    <recommendedName>
        <fullName evidence="9">Protein translocase subunit SecD</fullName>
    </recommendedName>
</protein>
<dbReference type="SUPFAM" id="SSF82866">
    <property type="entry name" value="Multidrug efflux transporter AcrB transmembrane domain"/>
    <property type="match status" value="1"/>
</dbReference>
<comment type="subunit">
    <text evidence="9">Forms a complex with SecF. Part of the essential Sec protein translocation apparatus which comprises SecA, SecYEG and auxiliary proteins SecDF. Other proteins may also be involved.</text>
</comment>
<feature type="domain" description="Protein export membrane protein SecD/SecF C-terminal" evidence="10">
    <location>
        <begin position="403"/>
        <end position="567"/>
    </location>
</feature>
<comment type="subcellular location">
    <subcellularLocation>
        <location evidence="1 9">Cell membrane</location>
        <topology evidence="1 9">Multi-pass membrane protein</topology>
    </subcellularLocation>
</comment>
<keyword evidence="7 9" id="KW-0811">Translocation</keyword>
<dbReference type="Pfam" id="PF21760">
    <property type="entry name" value="SecD_1st"/>
    <property type="match status" value="1"/>
</dbReference>
<dbReference type="GO" id="GO:0015450">
    <property type="term" value="F:protein-transporting ATPase activity"/>
    <property type="evidence" value="ECO:0007669"/>
    <property type="project" value="InterPro"/>
</dbReference>
<dbReference type="InterPro" id="IPR055344">
    <property type="entry name" value="SecD_SecF_C_bact"/>
</dbReference>
<evidence type="ECO:0000256" key="1">
    <source>
        <dbReference type="ARBA" id="ARBA00004651"/>
    </source>
</evidence>
<dbReference type="InterPro" id="IPR048634">
    <property type="entry name" value="SecD_SecF_C"/>
</dbReference>
<dbReference type="Pfam" id="PF22599">
    <property type="entry name" value="SecDF_P1_head"/>
    <property type="match status" value="1"/>
</dbReference>
<reference evidence="13 14" key="1">
    <citation type="submission" date="2020-09" db="EMBL/GenBank/DDBJ databases">
        <title>Characterization of Treponema spp. from bovine digital dermatitis in Korea.</title>
        <authorList>
            <person name="Espiritu H.M."/>
            <person name="Cho Y.I."/>
            <person name="Mamuad L."/>
        </authorList>
    </citation>
    <scope>NUCLEOTIDE SEQUENCE [LARGE SCALE GENOMIC DNA]</scope>
    <source>
        <strain evidence="13 14">KS1</strain>
    </source>
</reference>
<dbReference type="RefSeq" id="WP_024466746.1">
    <property type="nucleotide sequence ID" value="NZ_CP061839.1"/>
</dbReference>
<feature type="transmembrane region" description="Helical" evidence="9">
    <location>
        <begin position="424"/>
        <end position="440"/>
    </location>
</feature>
<dbReference type="Proteomes" id="UP000593915">
    <property type="component" value="Chromosome"/>
</dbReference>
<dbReference type="AlphaFoldDB" id="A0A7S6WMY1"/>
<feature type="transmembrane region" description="Helical" evidence="9">
    <location>
        <begin position="7"/>
        <end position="30"/>
    </location>
</feature>
<comment type="caution">
    <text evidence="9">Lacks conserved residue(s) required for the propagation of feature annotation.</text>
</comment>
<evidence type="ECO:0000313" key="14">
    <source>
        <dbReference type="Proteomes" id="UP000593915"/>
    </source>
</evidence>
<organism evidence="13 14">
    <name type="scientific">Treponema pedis</name>
    <dbReference type="NCBI Taxonomy" id="409322"/>
    <lineage>
        <taxon>Bacteria</taxon>
        <taxon>Pseudomonadati</taxon>
        <taxon>Spirochaetota</taxon>
        <taxon>Spirochaetia</taxon>
        <taxon>Spirochaetales</taxon>
        <taxon>Treponemataceae</taxon>
        <taxon>Treponema</taxon>
    </lineage>
</organism>
<dbReference type="EMBL" id="CP061839">
    <property type="protein sequence ID" value="QOW60115.1"/>
    <property type="molecule type" value="Genomic_DNA"/>
</dbReference>
<evidence type="ECO:0000313" key="13">
    <source>
        <dbReference type="EMBL" id="QOW60115.1"/>
    </source>
</evidence>
<evidence type="ECO:0000259" key="10">
    <source>
        <dbReference type="Pfam" id="PF02355"/>
    </source>
</evidence>
<gene>
    <name evidence="9 13" type="primary">secD</name>
    <name evidence="13" type="ORF">IFE08_09715</name>
</gene>
<dbReference type="Gene3D" id="1.20.1640.10">
    <property type="entry name" value="Multidrug efflux transporter AcrB transmembrane domain"/>
    <property type="match status" value="1"/>
</dbReference>
<dbReference type="Gene3D" id="3.30.70.3220">
    <property type="match status" value="1"/>
</dbReference>
<dbReference type="GO" id="GO:0006605">
    <property type="term" value="P:protein targeting"/>
    <property type="evidence" value="ECO:0007669"/>
    <property type="project" value="UniProtKB-UniRule"/>
</dbReference>
<dbReference type="NCBIfam" id="TIGR00916">
    <property type="entry name" value="2A0604s01"/>
    <property type="match status" value="1"/>
</dbReference>
<evidence type="ECO:0000256" key="8">
    <source>
        <dbReference type="ARBA" id="ARBA00023136"/>
    </source>
</evidence>
<dbReference type="HAMAP" id="MF_01463_B">
    <property type="entry name" value="SecD_B"/>
    <property type="match status" value="1"/>
</dbReference>
<dbReference type="Pfam" id="PF02355">
    <property type="entry name" value="SecD_SecF_C"/>
    <property type="match status" value="1"/>
</dbReference>
<dbReference type="NCBIfam" id="TIGR01129">
    <property type="entry name" value="secD"/>
    <property type="match status" value="1"/>
</dbReference>
<dbReference type="GO" id="GO:0043952">
    <property type="term" value="P:protein transport by the Sec complex"/>
    <property type="evidence" value="ECO:0007669"/>
    <property type="project" value="UniProtKB-UniRule"/>
</dbReference>
<keyword evidence="8 9" id="KW-0472">Membrane</keyword>
<evidence type="ECO:0000256" key="2">
    <source>
        <dbReference type="ARBA" id="ARBA00022448"/>
    </source>
</evidence>
<keyword evidence="6 9" id="KW-1133">Transmembrane helix</keyword>
<sequence>MNKRTRFIIVLVVIGLCFAFLYPTLKWYFWTDKEDKALALASREKIKDYSENMARADVDRLIEMAMSGSKEPLSKEYDPLIKAAKQMRKNLKMEIPAQWTAEDVVASFKLSSKEKFIPAAQPFLETSYREAILSTKGYQANAVKLGLDLSGGMLVIIKADLDAAVSSQGESNETLAESKKAAMTLAMETLRSRIDKFGLTDPVIRRQGDDRIYIEMPGAADADKINSIIMGRGLLSFHIVDDEASAKFIEYYRNNPGKTFDSDYNLLDSSVIPEDCMVLGVYHKDAYGIDERDENMPFLVVKKQAGLEGKHLISANTAADSTLNTPIVEFSLDAEGGKIFADLTAQNVGKRLAIVSDNKIKSAPNIKEPITGGSGNISGFSATEAENLKTVLRTAWLNVPLQLETQQVVGASLGDEKIREGIKALQWGLLAVLIFMLIFYKEAGINACIAQILNLYIMFSILSAFNLTLTLPSIAGMILTIGMAVDANVVVFERIKEELRLNKSREAAIKAGFEHALSAVMDSNITTFIAASFLSILGTGPIKGFAYSLAIGVVSSVFTALFVSRLIFDFGTQTLKIKKIHISWRKLSNE</sequence>
<feature type="domain" description="Protein translocase subunit SecDF P1" evidence="11">
    <location>
        <begin position="185"/>
        <end position="242"/>
    </location>
</feature>
<evidence type="ECO:0000259" key="11">
    <source>
        <dbReference type="Pfam" id="PF21760"/>
    </source>
</evidence>
<comment type="similarity">
    <text evidence="9">Belongs to the SecD/SecF family. SecD subfamily.</text>
</comment>
<evidence type="ECO:0000256" key="7">
    <source>
        <dbReference type="ARBA" id="ARBA00023010"/>
    </source>
</evidence>
<feature type="domain" description="SecDF P1 head subdomain" evidence="12">
    <location>
        <begin position="295"/>
        <end position="397"/>
    </location>
</feature>
<keyword evidence="4 9" id="KW-0812">Transmembrane</keyword>
<keyword evidence="3 9" id="KW-1003">Cell membrane</keyword>
<dbReference type="GO" id="GO:0005886">
    <property type="term" value="C:plasma membrane"/>
    <property type="evidence" value="ECO:0007669"/>
    <property type="project" value="UniProtKB-SubCell"/>
</dbReference>
<dbReference type="PANTHER" id="PTHR30081:SF1">
    <property type="entry name" value="PROTEIN TRANSLOCASE SUBUNIT SECD"/>
    <property type="match status" value="1"/>
</dbReference>
<name>A0A7S6WMY1_9SPIR</name>
<dbReference type="InterPro" id="IPR048631">
    <property type="entry name" value="SecD_1st"/>
</dbReference>
<proteinExistence type="inferred from homology"/>
<comment type="function">
    <text evidence="9">Part of the Sec protein translocase complex. Interacts with the SecYEG preprotein conducting channel. SecDF uses the proton motive force (PMF) to complete protein translocation after the ATP-dependent function of SecA.</text>
</comment>
<accession>A0A7S6WMY1</accession>
<evidence type="ECO:0000259" key="12">
    <source>
        <dbReference type="Pfam" id="PF22599"/>
    </source>
</evidence>
<dbReference type="PANTHER" id="PTHR30081">
    <property type="entry name" value="PROTEIN-EXPORT MEMBRANE PROTEIN SEC"/>
    <property type="match status" value="1"/>
</dbReference>
<keyword evidence="2 9" id="KW-0813">Transport</keyword>
<dbReference type="InterPro" id="IPR054384">
    <property type="entry name" value="SecDF_P1_head"/>
</dbReference>